<proteinExistence type="predicted"/>
<dbReference type="InterPro" id="IPR036567">
    <property type="entry name" value="RHF-like"/>
</dbReference>
<protein>
    <submittedName>
        <fullName evidence="5">CBS domain-containing protein</fullName>
    </submittedName>
</protein>
<feature type="domain" description="CBS" evidence="4">
    <location>
        <begin position="126"/>
        <end position="183"/>
    </location>
</feature>
<keyword evidence="6" id="KW-1185">Reference proteome</keyword>
<dbReference type="SUPFAM" id="SSF69754">
    <property type="entry name" value="Ribosome binding protein Y (YfiA homologue)"/>
    <property type="match status" value="1"/>
</dbReference>
<dbReference type="InterPro" id="IPR000644">
    <property type="entry name" value="CBS_dom"/>
</dbReference>
<dbReference type="RefSeq" id="WP_149082187.1">
    <property type="nucleotide sequence ID" value="NZ_VTAW01000020.1"/>
</dbReference>
<dbReference type="Gene3D" id="3.30.160.100">
    <property type="entry name" value="Ribosome hibernation promotion factor-like"/>
    <property type="match status" value="1"/>
</dbReference>
<evidence type="ECO:0000256" key="1">
    <source>
        <dbReference type="ARBA" id="ARBA00023122"/>
    </source>
</evidence>
<dbReference type="AlphaFoldDB" id="A0A5D5AHH2"/>
<dbReference type="EMBL" id="VTAW01000020">
    <property type="protein sequence ID" value="TYT61239.1"/>
    <property type="molecule type" value="Genomic_DNA"/>
</dbReference>
<dbReference type="PROSITE" id="PS51371">
    <property type="entry name" value="CBS"/>
    <property type="match status" value="2"/>
</dbReference>
<sequence>MNIEDIVSTEFVEFTPDTTVSKLVGTFADADVEGVVVRGDTVEGVVTRRQLASSHRQPTEKLGSLVWHVPRLAPDEDIREVARLMIDSDSQLLPVFEGRDLIGVVTADVILEKVTPYLDAATVAEAQSADLVTLDPDSTIGSALNRFREHRITHLPVVENDSAVGILSLYDVTTMTVRAEVQSQGGDAGGTDPFGGEISSSMARSRRGGYGSREGESARMLDLPVRDVMSTPVRTIEPEETLDVAVGEMQEVGGSSLVVTQNGSPHGIVTKTDVLDSLTWEAGGNRGVQVYGTSLIEDVTYEEIVSMVETFDDRDGKMNVLDAKVHLHEHDEKRRGTPLLLARIRLHTDRGLFVASGEGYGASHAINEARDVLERQIRDQKTDGRTKKPPSEEFWEKRFGWLLEE</sequence>
<comment type="caution">
    <text evidence="5">The sequence shown here is derived from an EMBL/GenBank/DDBJ whole genome shotgun (WGS) entry which is preliminary data.</text>
</comment>
<evidence type="ECO:0000256" key="3">
    <source>
        <dbReference type="SAM" id="MobiDB-lite"/>
    </source>
</evidence>
<evidence type="ECO:0000313" key="5">
    <source>
        <dbReference type="EMBL" id="TYT61239.1"/>
    </source>
</evidence>
<dbReference type="InterPro" id="IPR051257">
    <property type="entry name" value="Diverse_CBS-Domain"/>
</dbReference>
<evidence type="ECO:0000256" key="2">
    <source>
        <dbReference type="PROSITE-ProRule" id="PRU00703"/>
    </source>
</evidence>
<dbReference type="Proteomes" id="UP000324104">
    <property type="component" value="Unassembled WGS sequence"/>
</dbReference>
<organism evidence="5 6">
    <name type="scientific">Natrialba swarupiae</name>
    <dbReference type="NCBI Taxonomy" id="2448032"/>
    <lineage>
        <taxon>Archaea</taxon>
        <taxon>Methanobacteriati</taxon>
        <taxon>Methanobacteriota</taxon>
        <taxon>Stenosarchaea group</taxon>
        <taxon>Halobacteria</taxon>
        <taxon>Halobacteriales</taxon>
        <taxon>Natrialbaceae</taxon>
        <taxon>Natrialba</taxon>
    </lineage>
</organism>
<dbReference type="SMART" id="SM00116">
    <property type="entry name" value="CBS"/>
    <property type="match status" value="3"/>
</dbReference>
<evidence type="ECO:0000259" key="4">
    <source>
        <dbReference type="PROSITE" id="PS51371"/>
    </source>
</evidence>
<dbReference type="PANTHER" id="PTHR43080">
    <property type="entry name" value="CBS DOMAIN-CONTAINING PROTEIN CBSX3, MITOCHONDRIAL"/>
    <property type="match status" value="1"/>
</dbReference>
<dbReference type="InterPro" id="IPR046342">
    <property type="entry name" value="CBS_dom_sf"/>
</dbReference>
<feature type="region of interest" description="Disordered" evidence="3">
    <location>
        <begin position="183"/>
        <end position="216"/>
    </location>
</feature>
<dbReference type="PANTHER" id="PTHR43080:SF2">
    <property type="entry name" value="CBS DOMAIN-CONTAINING PROTEIN"/>
    <property type="match status" value="1"/>
</dbReference>
<evidence type="ECO:0000313" key="6">
    <source>
        <dbReference type="Proteomes" id="UP000324104"/>
    </source>
</evidence>
<dbReference type="Pfam" id="PF00571">
    <property type="entry name" value="CBS"/>
    <property type="match status" value="4"/>
</dbReference>
<reference evidence="5 6" key="1">
    <citation type="submission" date="2019-08" db="EMBL/GenBank/DDBJ databases">
        <title>Archaea genome.</title>
        <authorList>
            <person name="Kajale S."/>
            <person name="Shouche Y."/>
            <person name="Deshpande N."/>
            <person name="Sharma A."/>
        </authorList>
    </citation>
    <scope>NUCLEOTIDE SEQUENCE [LARGE SCALE GENOMIC DNA]</scope>
    <source>
        <strain evidence="5 6">ESP3B_9</strain>
    </source>
</reference>
<keyword evidence="1 2" id="KW-0129">CBS domain</keyword>
<dbReference type="SUPFAM" id="SSF54631">
    <property type="entry name" value="CBS-domain pair"/>
    <property type="match status" value="2"/>
</dbReference>
<name>A0A5D5AHH2_9EURY</name>
<feature type="domain" description="CBS" evidence="4">
    <location>
        <begin position="229"/>
        <end position="288"/>
    </location>
</feature>
<gene>
    <name evidence="5" type="ORF">FYC77_14350</name>
</gene>
<accession>A0A5D5AHH2</accession>
<dbReference type="Gene3D" id="3.10.580.10">
    <property type="entry name" value="CBS-domain"/>
    <property type="match status" value="3"/>
</dbReference>
<feature type="compositionally biased region" description="Low complexity" evidence="3">
    <location>
        <begin position="194"/>
        <end position="203"/>
    </location>
</feature>
<dbReference type="CDD" id="cd17780">
    <property type="entry name" value="CBS_pair_arch1_repeat1"/>
    <property type="match status" value="1"/>
</dbReference>